<protein>
    <submittedName>
        <fullName evidence="2">Uncharacterized protein</fullName>
    </submittedName>
</protein>
<gene>
    <name evidence="2" type="ORF">V6N11_021153</name>
</gene>
<dbReference type="Proteomes" id="UP001396334">
    <property type="component" value="Unassembled WGS sequence"/>
</dbReference>
<evidence type="ECO:0000256" key="1">
    <source>
        <dbReference type="SAM" id="Coils"/>
    </source>
</evidence>
<comment type="caution">
    <text evidence="2">The sequence shown here is derived from an EMBL/GenBank/DDBJ whole genome shotgun (WGS) entry which is preliminary data.</text>
</comment>
<dbReference type="EMBL" id="JBBPBN010000247">
    <property type="protein sequence ID" value="KAK8492487.1"/>
    <property type="molecule type" value="Genomic_DNA"/>
</dbReference>
<sequence>MGRAYSALSTPLNQSGKFSMSKAQTLLGWIPFWIATNTFRTAKIQLKKRLCLLFSLVNENFNYLSTNMVVDERNIQKLNEQVRSLQEQLLQCKVENEVTNRSGSGSGSAFALTELEQHPMLDD</sequence>
<proteinExistence type="predicted"/>
<accession>A0ABR2AH65</accession>
<evidence type="ECO:0000313" key="2">
    <source>
        <dbReference type="EMBL" id="KAK8492487.1"/>
    </source>
</evidence>
<name>A0ABR2AH65_9ROSI</name>
<evidence type="ECO:0000313" key="3">
    <source>
        <dbReference type="Proteomes" id="UP001396334"/>
    </source>
</evidence>
<keyword evidence="3" id="KW-1185">Reference proteome</keyword>
<keyword evidence="1" id="KW-0175">Coiled coil</keyword>
<reference evidence="2 3" key="1">
    <citation type="journal article" date="2024" name="G3 (Bethesda)">
        <title>Genome assembly of Hibiscus sabdariffa L. provides insights into metabolisms of medicinal natural products.</title>
        <authorList>
            <person name="Kim T."/>
        </authorList>
    </citation>
    <scope>NUCLEOTIDE SEQUENCE [LARGE SCALE GENOMIC DNA]</scope>
    <source>
        <strain evidence="2">TK-2024</strain>
        <tissue evidence="2">Old leaves</tissue>
    </source>
</reference>
<organism evidence="2 3">
    <name type="scientific">Hibiscus sabdariffa</name>
    <name type="common">roselle</name>
    <dbReference type="NCBI Taxonomy" id="183260"/>
    <lineage>
        <taxon>Eukaryota</taxon>
        <taxon>Viridiplantae</taxon>
        <taxon>Streptophyta</taxon>
        <taxon>Embryophyta</taxon>
        <taxon>Tracheophyta</taxon>
        <taxon>Spermatophyta</taxon>
        <taxon>Magnoliopsida</taxon>
        <taxon>eudicotyledons</taxon>
        <taxon>Gunneridae</taxon>
        <taxon>Pentapetalae</taxon>
        <taxon>rosids</taxon>
        <taxon>malvids</taxon>
        <taxon>Malvales</taxon>
        <taxon>Malvaceae</taxon>
        <taxon>Malvoideae</taxon>
        <taxon>Hibiscus</taxon>
    </lineage>
</organism>
<feature type="coiled-coil region" evidence="1">
    <location>
        <begin position="68"/>
        <end position="95"/>
    </location>
</feature>